<gene>
    <name evidence="1" type="ORF">BC938DRAFT_473445</name>
</gene>
<name>A0A433Q3Z6_9FUNG</name>
<organism evidence="1 2">
    <name type="scientific">Jimgerdemannia flammicorona</name>
    <dbReference type="NCBI Taxonomy" id="994334"/>
    <lineage>
        <taxon>Eukaryota</taxon>
        <taxon>Fungi</taxon>
        <taxon>Fungi incertae sedis</taxon>
        <taxon>Mucoromycota</taxon>
        <taxon>Mucoromycotina</taxon>
        <taxon>Endogonomycetes</taxon>
        <taxon>Endogonales</taxon>
        <taxon>Endogonaceae</taxon>
        <taxon>Jimgerdemannia</taxon>
    </lineage>
</organism>
<reference evidence="1 2" key="1">
    <citation type="journal article" date="2018" name="New Phytol.">
        <title>Phylogenomics of Endogonaceae and evolution of mycorrhizas within Mucoromycota.</title>
        <authorList>
            <person name="Chang Y."/>
            <person name="Desiro A."/>
            <person name="Na H."/>
            <person name="Sandor L."/>
            <person name="Lipzen A."/>
            <person name="Clum A."/>
            <person name="Barry K."/>
            <person name="Grigoriev I.V."/>
            <person name="Martin F.M."/>
            <person name="Stajich J.E."/>
            <person name="Smith M.E."/>
            <person name="Bonito G."/>
            <person name="Spatafora J.W."/>
        </authorList>
    </citation>
    <scope>NUCLEOTIDE SEQUENCE [LARGE SCALE GENOMIC DNA]</scope>
    <source>
        <strain evidence="1 2">AD002</strain>
    </source>
</reference>
<proteinExistence type="predicted"/>
<comment type="caution">
    <text evidence="1">The sequence shown here is derived from an EMBL/GenBank/DDBJ whole genome shotgun (WGS) entry which is preliminary data.</text>
</comment>
<sequence>MQNSPSSQRRGTKTVPENSSLVIHSSASILYPVTAPVNSFERPAHGLRVRDIYIKSEELPCRGVGEKGALTKPTWLLCPPNFACQKKILSSAEHSVPTQQIVISKTLFPSIVSTKNTVQWA</sequence>
<dbReference type="EMBL" id="RBNJ01015739">
    <property type="protein sequence ID" value="RUS24525.1"/>
    <property type="molecule type" value="Genomic_DNA"/>
</dbReference>
<evidence type="ECO:0000313" key="1">
    <source>
        <dbReference type="EMBL" id="RUS24525.1"/>
    </source>
</evidence>
<accession>A0A433Q3Z6</accession>
<dbReference type="AlphaFoldDB" id="A0A433Q3Z6"/>
<keyword evidence="2" id="KW-1185">Reference proteome</keyword>
<evidence type="ECO:0000313" key="2">
    <source>
        <dbReference type="Proteomes" id="UP000274822"/>
    </source>
</evidence>
<protein>
    <submittedName>
        <fullName evidence="1">Uncharacterized protein</fullName>
    </submittedName>
</protein>
<dbReference type="Proteomes" id="UP000274822">
    <property type="component" value="Unassembled WGS sequence"/>
</dbReference>